<dbReference type="PROSITE" id="PS50943">
    <property type="entry name" value="HTH_CROC1"/>
    <property type="match status" value="1"/>
</dbReference>
<evidence type="ECO:0000313" key="3">
    <source>
        <dbReference type="Proteomes" id="UP000193570"/>
    </source>
</evidence>
<keyword evidence="3" id="KW-1185">Reference proteome</keyword>
<proteinExistence type="predicted"/>
<protein>
    <recommendedName>
        <fullName evidence="1">HTH cro/C1-type domain-containing protein</fullName>
    </recommendedName>
</protein>
<dbReference type="Gene3D" id="1.10.260.40">
    <property type="entry name" value="lambda repressor-like DNA-binding domains"/>
    <property type="match status" value="1"/>
</dbReference>
<dbReference type="InterPro" id="IPR001387">
    <property type="entry name" value="Cro/C1-type_HTH"/>
</dbReference>
<dbReference type="EMBL" id="FWFK01000008">
    <property type="protein sequence ID" value="SLN71947.1"/>
    <property type="molecule type" value="Genomic_DNA"/>
</dbReference>
<accession>A0A1X7A6R8</accession>
<dbReference type="GO" id="GO:0003677">
    <property type="term" value="F:DNA binding"/>
    <property type="evidence" value="ECO:0007669"/>
    <property type="project" value="InterPro"/>
</dbReference>
<reference evidence="2 3" key="1">
    <citation type="submission" date="2017-03" db="EMBL/GenBank/DDBJ databases">
        <authorList>
            <person name="Afonso C.L."/>
            <person name="Miller P.J."/>
            <person name="Scott M.A."/>
            <person name="Spackman E."/>
            <person name="Goraichik I."/>
            <person name="Dimitrov K.M."/>
            <person name="Suarez D.L."/>
            <person name="Swayne D.E."/>
        </authorList>
    </citation>
    <scope>NUCLEOTIDE SEQUENCE [LARGE SCALE GENOMIC DNA]</scope>
    <source>
        <strain evidence="2 3">CECT 8625</strain>
    </source>
</reference>
<dbReference type="AlphaFoldDB" id="A0A1X7A6R8"/>
<dbReference type="SUPFAM" id="SSF47413">
    <property type="entry name" value="lambda repressor-like DNA-binding domains"/>
    <property type="match status" value="1"/>
</dbReference>
<sequence length="93" mass="10078">MGAIRERLRKTRPDVEEQLLLNKDKRALARVASRARKQQGLTIDALAAASGLSDDEVLAIEAPTGELPSLKSLFAYAEACGLRLNISFVPATE</sequence>
<evidence type="ECO:0000259" key="1">
    <source>
        <dbReference type="PROSITE" id="PS50943"/>
    </source>
</evidence>
<dbReference type="Pfam" id="PF01381">
    <property type="entry name" value="HTH_3"/>
    <property type="match status" value="1"/>
</dbReference>
<dbReference type="Proteomes" id="UP000193570">
    <property type="component" value="Unassembled WGS sequence"/>
</dbReference>
<gene>
    <name evidence="2" type="ORF">ROJ8625_03756</name>
</gene>
<name>A0A1X7A6R8_9RHOB</name>
<feature type="domain" description="HTH cro/C1-type" evidence="1">
    <location>
        <begin position="34"/>
        <end position="87"/>
    </location>
</feature>
<organism evidence="2 3">
    <name type="scientific">Roseivivax jejudonensis</name>
    <dbReference type="NCBI Taxonomy" id="1529041"/>
    <lineage>
        <taxon>Bacteria</taxon>
        <taxon>Pseudomonadati</taxon>
        <taxon>Pseudomonadota</taxon>
        <taxon>Alphaproteobacteria</taxon>
        <taxon>Rhodobacterales</taxon>
        <taxon>Roseobacteraceae</taxon>
        <taxon>Roseivivax</taxon>
    </lineage>
</organism>
<dbReference type="InterPro" id="IPR010982">
    <property type="entry name" value="Lambda_DNA-bd_dom_sf"/>
</dbReference>
<evidence type="ECO:0000313" key="2">
    <source>
        <dbReference type="EMBL" id="SLN71947.1"/>
    </source>
</evidence>